<organism evidence="1 2">
    <name type="scientific">Atta colombica</name>
    <dbReference type="NCBI Taxonomy" id="520822"/>
    <lineage>
        <taxon>Eukaryota</taxon>
        <taxon>Metazoa</taxon>
        <taxon>Ecdysozoa</taxon>
        <taxon>Arthropoda</taxon>
        <taxon>Hexapoda</taxon>
        <taxon>Insecta</taxon>
        <taxon>Pterygota</taxon>
        <taxon>Neoptera</taxon>
        <taxon>Endopterygota</taxon>
        <taxon>Hymenoptera</taxon>
        <taxon>Apocrita</taxon>
        <taxon>Aculeata</taxon>
        <taxon>Formicoidea</taxon>
        <taxon>Formicidae</taxon>
        <taxon>Myrmicinae</taxon>
        <taxon>Atta</taxon>
    </lineage>
</organism>
<dbReference type="Proteomes" id="UP000078540">
    <property type="component" value="Unassembled WGS sequence"/>
</dbReference>
<dbReference type="AlphaFoldDB" id="A0A195BSR6"/>
<protein>
    <submittedName>
        <fullName evidence="1">Uncharacterized protein</fullName>
    </submittedName>
</protein>
<reference evidence="1 2" key="1">
    <citation type="submission" date="2015-09" db="EMBL/GenBank/DDBJ databases">
        <title>Atta colombica WGS genome.</title>
        <authorList>
            <person name="Nygaard S."/>
            <person name="Hu H."/>
            <person name="Boomsma J."/>
            <person name="Zhang G."/>
        </authorList>
    </citation>
    <scope>NUCLEOTIDE SEQUENCE [LARGE SCALE GENOMIC DNA]</scope>
    <source>
        <strain evidence="1">Treedump-2</strain>
        <tissue evidence="1">Whole body</tissue>
    </source>
</reference>
<proteinExistence type="predicted"/>
<evidence type="ECO:0000313" key="2">
    <source>
        <dbReference type="Proteomes" id="UP000078540"/>
    </source>
</evidence>
<sequence>MPKRMARWLLSDMKILELPSSSSHPTADVSCDFPSSSIDHPSLVFARRFSYRRPWRKLMHSDISREADSFSNQCRSICSSQWTSDSDGISGELVSAKVGDNFTAAAVLCSLCFSSNLLLDPTVSYFAQSQPTSDKYPPMSFIKETRKDNAPGNTGREGHDYPLLFLPTGCRGVTSDGIYEAARKATDEI</sequence>
<keyword evidence="2" id="KW-1185">Reference proteome</keyword>
<accession>A0A195BSR6</accession>
<name>A0A195BSR6_9HYME</name>
<gene>
    <name evidence="1" type="ORF">ALC53_02025</name>
</gene>
<dbReference type="EMBL" id="KQ976417">
    <property type="protein sequence ID" value="KYM89713.1"/>
    <property type="molecule type" value="Genomic_DNA"/>
</dbReference>
<evidence type="ECO:0000313" key="1">
    <source>
        <dbReference type="EMBL" id="KYM89713.1"/>
    </source>
</evidence>